<dbReference type="Proteomes" id="UP001283361">
    <property type="component" value="Unassembled WGS sequence"/>
</dbReference>
<gene>
    <name evidence="1" type="ORF">RRG08_008481</name>
</gene>
<sequence length="76" mass="8761">MGLRNFSTRLEIGNRRLVDVVPRTLDKRVSEMDWTPPVKPQTIASWLEVGRPDYSNHCLERTSVMGVKTQTVHEKP</sequence>
<evidence type="ECO:0000313" key="2">
    <source>
        <dbReference type="Proteomes" id="UP001283361"/>
    </source>
</evidence>
<accession>A0AAE0Z960</accession>
<protein>
    <submittedName>
        <fullName evidence="1">Uncharacterized protein</fullName>
    </submittedName>
</protein>
<reference evidence="1" key="1">
    <citation type="journal article" date="2023" name="G3 (Bethesda)">
        <title>A reference genome for the long-term kleptoplast-retaining sea slug Elysia crispata morphotype clarki.</title>
        <authorList>
            <person name="Eastman K.E."/>
            <person name="Pendleton A.L."/>
            <person name="Shaikh M.A."/>
            <person name="Suttiyut T."/>
            <person name="Ogas R."/>
            <person name="Tomko P."/>
            <person name="Gavelis G."/>
            <person name="Widhalm J.R."/>
            <person name="Wisecaver J.H."/>
        </authorList>
    </citation>
    <scope>NUCLEOTIDE SEQUENCE</scope>
    <source>
        <strain evidence="1">ECLA1</strain>
    </source>
</reference>
<comment type="caution">
    <text evidence="1">The sequence shown here is derived from an EMBL/GenBank/DDBJ whole genome shotgun (WGS) entry which is preliminary data.</text>
</comment>
<name>A0AAE0Z960_9GAST</name>
<organism evidence="1 2">
    <name type="scientific">Elysia crispata</name>
    <name type="common">lettuce slug</name>
    <dbReference type="NCBI Taxonomy" id="231223"/>
    <lineage>
        <taxon>Eukaryota</taxon>
        <taxon>Metazoa</taxon>
        <taxon>Spiralia</taxon>
        <taxon>Lophotrochozoa</taxon>
        <taxon>Mollusca</taxon>
        <taxon>Gastropoda</taxon>
        <taxon>Heterobranchia</taxon>
        <taxon>Euthyneura</taxon>
        <taxon>Panpulmonata</taxon>
        <taxon>Sacoglossa</taxon>
        <taxon>Placobranchoidea</taxon>
        <taxon>Plakobranchidae</taxon>
        <taxon>Elysia</taxon>
    </lineage>
</organism>
<dbReference type="EMBL" id="JAWDGP010004422">
    <property type="protein sequence ID" value="KAK3764601.1"/>
    <property type="molecule type" value="Genomic_DNA"/>
</dbReference>
<dbReference type="AlphaFoldDB" id="A0AAE0Z960"/>
<proteinExistence type="predicted"/>
<evidence type="ECO:0000313" key="1">
    <source>
        <dbReference type="EMBL" id="KAK3764601.1"/>
    </source>
</evidence>
<keyword evidence="2" id="KW-1185">Reference proteome</keyword>